<evidence type="ECO:0000256" key="3">
    <source>
        <dbReference type="ARBA" id="ARBA00022676"/>
    </source>
</evidence>
<evidence type="ECO:0000256" key="8">
    <source>
        <dbReference type="SAM" id="Phobius"/>
    </source>
</evidence>
<keyword evidence="4 8" id="KW-0812">Transmembrane</keyword>
<dbReference type="Pfam" id="PF03142">
    <property type="entry name" value="Chitin_synth_2"/>
    <property type="match status" value="1"/>
</dbReference>
<feature type="compositionally biased region" description="Basic and acidic residues" evidence="7">
    <location>
        <begin position="383"/>
        <end position="393"/>
    </location>
</feature>
<name>A0AAD9KGZ1_RIDPI</name>
<dbReference type="AlphaFoldDB" id="A0AAD9KGZ1"/>
<evidence type="ECO:0000256" key="6">
    <source>
        <dbReference type="ARBA" id="ARBA00023136"/>
    </source>
</evidence>
<dbReference type="GO" id="GO:0016020">
    <property type="term" value="C:membrane"/>
    <property type="evidence" value="ECO:0007669"/>
    <property type="project" value="UniProtKB-SubCell"/>
</dbReference>
<sequence>MVWYQVFEYAVGHWFQKSTEHVLGCVLCSPGCFSLFRGSALLDDNVMKRYTAKPNEAIHFLQYDQGEDRWLCTLLLQQGYRVDYTAASDALTYAPEGFNEFFNQRRRWTPSTMANIIDLLSSAGNTVRMNDNISWFYMFYQAGLMGATVLGPATVVLAIATAFETVLRIEKWEGYVMALLPVVFQLIISFTTKKNTQLLVCALLSTFYSCVMTVVAVGIIKGLVTEGLLDPSLIFLIIMAGSFIVAGMLHPYEFTCLLYGPIYFLCIPSGYLVLIIFALSNMQDISWGTRDVPKKMTKAEQEEERKLEEEKQKRKKRGVFAFLNLDVLFQEMRETSSSFFSEKKDDSTNKEILKTLRQIRKDMKKINRQLAERGGSPDTDSEDERKTEDKQPEQPEEPVLPEPEVEEPSAVLLPFDDEDPNNPAWIRQWDGDCRTEFLDVGETIFWQQLIKKYLKPVSKDAQLNDPKYKKKMEDDLIELRNNVSFAYWLINGLWMLFNFMIQTTKGLSETEMFGQKVQPLGFVFMILFVIALALQFVGMLMHRWGTFLQLVAITELPSPFRRNQSAKSEDNKKLTVEQAVNVMKDMQKESCRFDEPDDPEADYSDEEDDLMMLPTATTISDGSGGDWRRESRANGTIRRRHVSAIESLDGQNPANLILQRVTRTEKRQHQYQMDEEVKETSDDQAPNRRGVTSRPHTISRATRHKIRRGLEELDTEGGHARGGRSRSHSARRRRDENDKGGARQGKFRRQRDRSDDRGEGSGERRRRRHGRSHSQGEGDERSPHRHRHHGRRRHHRRRRDVGPNTHVIQGGELEAQLLRRLTRWGARGGGNGSDIGCSASEDDTRL</sequence>
<comment type="caution">
    <text evidence="9">The sequence shown here is derived from an EMBL/GenBank/DDBJ whole genome shotgun (WGS) entry which is preliminary data.</text>
</comment>
<accession>A0AAD9KGZ1</accession>
<feature type="compositionally biased region" description="Basic and acidic residues" evidence="7">
    <location>
        <begin position="708"/>
        <end position="719"/>
    </location>
</feature>
<evidence type="ECO:0000256" key="2">
    <source>
        <dbReference type="ARBA" id="ARBA00012543"/>
    </source>
</evidence>
<evidence type="ECO:0000256" key="1">
    <source>
        <dbReference type="ARBA" id="ARBA00004141"/>
    </source>
</evidence>
<feature type="transmembrane region" description="Helical" evidence="8">
    <location>
        <begin position="172"/>
        <end position="191"/>
    </location>
</feature>
<feature type="transmembrane region" description="Helical" evidence="8">
    <location>
        <begin position="135"/>
        <end position="160"/>
    </location>
</feature>
<evidence type="ECO:0000313" key="9">
    <source>
        <dbReference type="EMBL" id="KAK2170595.1"/>
    </source>
</evidence>
<keyword evidence="10" id="KW-1185">Reference proteome</keyword>
<feature type="compositionally biased region" description="Basic and acidic residues" evidence="7">
    <location>
        <begin position="752"/>
        <end position="763"/>
    </location>
</feature>
<feature type="compositionally biased region" description="Basic residues" evidence="7">
    <location>
        <begin position="721"/>
        <end position="732"/>
    </location>
</feature>
<dbReference type="GO" id="GO:0071944">
    <property type="term" value="C:cell periphery"/>
    <property type="evidence" value="ECO:0007669"/>
    <property type="project" value="TreeGrafter"/>
</dbReference>
<evidence type="ECO:0000256" key="4">
    <source>
        <dbReference type="ARBA" id="ARBA00022692"/>
    </source>
</evidence>
<keyword evidence="3" id="KW-0328">Glycosyltransferase</keyword>
<dbReference type="EMBL" id="JAODUO010001146">
    <property type="protein sequence ID" value="KAK2170595.1"/>
    <property type="molecule type" value="Genomic_DNA"/>
</dbReference>
<dbReference type="Proteomes" id="UP001209878">
    <property type="component" value="Unassembled WGS sequence"/>
</dbReference>
<comment type="subcellular location">
    <subcellularLocation>
        <location evidence="1">Membrane</location>
        <topology evidence="1">Multi-pass membrane protein</topology>
    </subcellularLocation>
</comment>
<feature type="region of interest" description="Disordered" evidence="7">
    <location>
        <begin position="367"/>
        <end position="406"/>
    </location>
</feature>
<evidence type="ECO:0000313" key="10">
    <source>
        <dbReference type="Proteomes" id="UP001209878"/>
    </source>
</evidence>
<feature type="transmembrane region" description="Helical" evidence="8">
    <location>
        <begin position="479"/>
        <end position="501"/>
    </location>
</feature>
<feature type="transmembrane region" description="Helical" evidence="8">
    <location>
        <begin position="232"/>
        <end position="252"/>
    </location>
</feature>
<feature type="region of interest" description="Disordered" evidence="7">
    <location>
        <begin position="665"/>
        <end position="846"/>
    </location>
</feature>
<proteinExistence type="predicted"/>
<dbReference type="EC" id="2.4.1.16" evidence="2"/>
<evidence type="ECO:0000256" key="7">
    <source>
        <dbReference type="SAM" id="MobiDB-lite"/>
    </source>
</evidence>
<feature type="transmembrane region" description="Helical" evidence="8">
    <location>
        <begin position="258"/>
        <end position="280"/>
    </location>
</feature>
<evidence type="ECO:0000256" key="5">
    <source>
        <dbReference type="ARBA" id="ARBA00022989"/>
    </source>
</evidence>
<feature type="compositionally biased region" description="Basic residues" evidence="7">
    <location>
        <begin position="783"/>
        <end position="799"/>
    </location>
</feature>
<dbReference type="PANTHER" id="PTHR22914">
    <property type="entry name" value="CHITIN SYNTHASE"/>
    <property type="match status" value="1"/>
</dbReference>
<dbReference type="GO" id="GO:0006031">
    <property type="term" value="P:chitin biosynthetic process"/>
    <property type="evidence" value="ECO:0007669"/>
    <property type="project" value="TreeGrafter"/>
</dbReference>
<feature type="transmembrane region" description="Helical" evidence="8">
    <location>
        <begin position="197"/>
        <end position="220"/>
    </location>
</feature>
<feature type="transmembrane region" description="Helical" evidence="8">
    <location>
        <begin position="521"/>
        <end position="541"/>
    </location>
</feature>
<keyword evidence="3" id="KW-0808">Transferase</keyword>
<keyword evidence="6 8" id="KW-0472">Membrane</keyword>
<gene>
    <name evidence="9" type="ORF">NP493_1148g00028</name>
</gene>
<protein>
    <recommendedName>
        <fullName evidence="2">chitin synthase</fullName>
        <ecNumber evidence="2">2.4.1.16</ecNumber>
    </recommendedName>
</protein>
<keyword evidence="5 8" id="KW-1133">Transmembrane helix</keyword>
<dbReference type="PANTHER" id="PTHR22914:SF42">
    <property type="entry name" value="CHITIN SYNTHASE"/>
    <property type="match status" value="1"/>
</dbReference>
<dbReference type="InterPro" id="IPR004835">
    <property type="entry name" value="Chitin_synth"/>
</dbReference>
<reference evidence="9" key="1">
    <citation type="journal article" date="2023" name="Mol. Biol. Evol.">
        <title>Third-Generation Sequencing Reveals the Adaptive Role of the Epigenome in Three Deep-Sea Polychaetes.</title>
        <authorList>
            <person name="Perez M."/>
            <person name="Aroh O."/>
            <person name="Sun Y."/>
            <person name="Lan Y."/>
            <person name="Juniper S.K."/>
            <person name="Young C.R."/>
            <person name="Angers B."/>
            <person name="Qian P.Y."/>
        </authorList>
    </citation>
    <scope>NUCLEOTIDE SEQUENCE</scope>
    <source>
        <strain evidence="9">R07B-5</strain>
    </source>
</reference>
<dbReference type="GO" id="GO:0004100">
    <property type="term" value="F:chitin synthase activity"/>
    <property type="evidence" value="ECO:0007669"/>
    <property type="project" value="UniProtKB-EC"/>
</dbReference>
<dbReference type="SUPFAM" id="SSF53448">
    <property type="entry name" value="Nucleotide-diphospho-sugar transferases"/>
    <property type="match status" value="1"/>
</dbReference>
<organism evidence="9 10">
    <name type="scientific">Ridgeia piscesae</name>
    <name type="common">Tubeworm</name>
    <dbReference type="NCBI Taxonomy" id="27915"/>
    <lineage>
        <taxon>Eukaryota</taxon>
        <taxon>Metazoa</taxon>
        <taxon>Spiralia</taxon>
        <taxon>Lophotrochozoa</taxon>
        <taxon>Annelida</taxon>
        <taxon>Polychaeta</taxon>
        <taxon>Sedentaria</taxon>
        <taxon>Canalipalpata</taxon>
        <taxon>Sabellida</taxon>
        <taxon>Siboglinidae</taxon>
        <taxon>Ridgeia</taxon>
    </lineage>
</organism>
<dbReference type="InterPro" id="IPR029044">
    <property type="entry name" value="Nucleotide-diphossugar_trans"/>
</dbReference>